<reference evidence="2 3" key="1">
    <citation type="submission" date="2021-06" db="EMBL/GenBank/DDBJ databases">
        <title>Caerostris darwini draft genome.</title>
        <authorList>
            <person name="Kono N."/>
            <person name="Arakawa K."/>
        </authorList>
    </citation>
    <scope>NUCLEOTIDE SEQUENCE [LARGE SCALE GENOMIC DNA]</scope>
</reference>
<evidence type="ECO:0000313" key="3">
    <source>
        <dbReference type="Proteomes" id="UP001054837"/>
    </source>
</evidence>
<proteinExistence type="predicted"/>
<evidence type="ECO:0000313" key="2">
    <source>
        <dbReference type="EMBL" id="GIY38045.1"/>
    </source>
</evidence>
<keyword evidence="3" id="KW-1185">Reference proteome</keyword>
<comment type="caution">
    <text evidence="2">The sequence shown here is derived from an EMBL/GenBank/DDBJ whole genome shotgun (WGS) entry which is preliminary data.</text>
</comment>
<name>A0AAV4SZV8_9ARAC</name>
<gene>
    <name evidence="2" type="ORF">CDAR_399111</name>
</gene>
<dbReference type="EMBL" id="BPLQ01008536">
    <property type="protein sequence ID" value="GIY38045.1"/>
    <property type="molecule type" value="Genomic_DNA"/>
</dbReference>
<protein>
    <submittedName>
        <fullName evidence="2">Uncharacterized protein</fullName>
    </submittedName>
</protein>
<sequence>MTDSAITGIVCPPLKLLKPFSSPKPPTKTSTSYANLISSNSISRSVSQQTTVRSNAKSIQQVHLPSNTKTDKKSKKQKDSIVKQTKKPQKIALKN</sequence>
<feature type="region of interest" description="Disordered" evidence="1">
    <location>
        <begin position="42"/>
        <end position="95"/>
    </location>
</feature>
<evidence type="ECO:0000256" key="1">
    <source>
        <dbReference type="SAM" id="MobiDB-lite"/>
    </source>
</evidence>
<accession>A0AAV4SZV8</accession>
<dbReference type="AlphaFoldDB" id="A0AAV4SZV8"/>
<feature type="compositionally biased region" description="Polar residues" evidence="1">
    <location>
        <begin position="48"/>
        <end position="67"/>
    </location>
</feature>
<dbReference type="Proteomes" id="UP001054837">
    <property type="component" value="Unassembled WGS sequence"/>
</dbReference>
<organism evidence="2 3">
    <name type="scientific">Caerostris darwini</name>
    <dbReference type="NCBI Taxonomy" id="1538125"/>
    <lineage>
        <taxon>Eukaryota</taxon>
        <taxon>Metazoa</taxon>
        <taxon>Ecdysozoa</taxon>
        <taxon>Arthropoda</taxon>
        <taxon>Chelicerata</taxon>
        <taxon>Arachnida</taxon>
        <taxon>Araneae</taxon>
        <taxon>Araneomorphae</taxon>
        <taxon>Entelegynae</taxon>
        <taxon>Araneoidea</taxon>
        <taxon>Araneidae</taxon>
        <taxon>Caerostris</taxon>
    </lineage>
</organism>